<feature type="transmembrane region" description="Helical" evidence="18">
    <location>
        <begin position="235"/>
        <end position="259"/>
    </location>
</feature>
<evidence type="ECO:0000256" key="3">
    <source>
        <dbReference type="ARBA" id="ARBA00022527"/>
    </source>
</evidence>
<comment type="subcellular location">
    <subcellularLocation>
        <location evidence="1">Membrane</location>
        <topology evidence="1">Single-pass type I membrane protein</topology>
    </subcellularLocation>
</comment>
<dbReference type="SMART" id="SM00220">
    <property type="entry name" value="S_TKc"/>
    <property type="match status" value="1"/>
</dbReference>
<evidence type="ECO:0000256" key="13">
    <source>
        <dbReference type="ARBA" id="ARBA00023180"/>
    </source>
</evidence>
<comment type="catalytic activity">
    <reaction evidence="14">
        <text>L-threonyl-[protein] + ATP = O-phospho-L-threonyl-[protein] + ADP + H(+)</text>
        <dbReference type="Rhea" id="RHEA:46608"/>
        <dbReference type="Rhea" id="RHEA-COMP:11060"/>
        <dbReference type="Rhea" id="RHEA-COMP:11605"/>
        <dbReference type="ChEBI" id="CHEBI:15378"/>
        <dbReference type="ChEBI" id="CHEBI:30013"/>
        <dbReference type="ChEBI" id="CHEBI:30616"/>
        <dbReference type="ChEBI" id="CHEBI:61977"/>
        <dbReference type="ChEBI" id="CHEBI:456216"/>
        <dbReference type="EC" id="2.7.11.1"/>
    </reaction>
</comment>
<evidence type="ECO:0000256" key="7">
    <source>
        <dbReference type="ARBA" id="ARBA00022741"/>
    </source>
</evidence>
<evidence type="ECO:0000256" key="9">
    <source>
        <dbReference type="ARBA" id="ARBA00022840"/>
    </source>
</evidence>
<comment type="caution">
    <text evidence="21">The sequence shown here is derived from an EMBL/GenBank/DDBJ whole genome shotgun (WGS) entry which is preliminary data.</text>
</comment>
<dbReference type="InterPro" id="IPR000719">
    <property type="entry name" value="Prot_kinase_dom"/>
</dbReference>
<keyword evidence="13" id="KW-0325">Glycoprotein</keyword>
<keyword evidence="7 16" id="KW-0547">Nucleotide-binding</keyword>
<gene>
    <name evidence="21" type="ORF">TEA_002936</name>
</gene>
<evidence type="ECO:0000256" key="14">
    <source>
        <dbReference type="ARBA" id="ARBA00047899"/>
    </source>
</evidence>
<reference evidence="21 22" key="1">
    <citation type="journal article" date="2018" name="Proc. Natl. Acad. Sci. U.S.A.">
        <title>Draft genome sequence of Camellia sinensis var. sinensis provides insights into the evolution of the tea genome and tea quality.</title>
        <authorList>
            <person name="Wei C."/>
            <person name="Yang H."/>
            <person name="Wang S."/>
            <person name="Zhao J."/>
            <person name="Liu C."/>
            <person name="Gao L."/>
            <person name="Xia E."/>
            <person name="Lu Y."/>
            <person name="Tai Y."/>
            <person name="She G."/>
            <person name="Sun J."/>
            <person name="Cao H."/>
            <person name="Tong W."/>
            <person name="Gao Q."/>
            <person name="Li Y."/>
            <person name="Deng W."/>
            <person name="Jiang X."/>
            <person name="Wang W."/>
            <person name="Chen Q."/>
            <person name="Zhang S."/>
            <person name="Li H."/>
            <person name="Wu J."/>
            <person name="Wang P."/>
            <person name="Li P."/>
            <person name="Shi C."/>
            <person name="Zheng F."/>
            <person name="Jian J."/>
            <person name="Huang B."/>
            <person name="Shan D."/>
            <person name="Shi M."/>
            <person name="Fang C."/>
            <person name="Yue Y."/>
            <person name="Li F."/>
            <person name="Li D."/>
            <person name="Wei S."/>
            <person name="Han B."/>
            <person name="Jiang C."/>
            <person name="Yin Y."/>
            <person name="Xia T."/>
            <person name="Zhang Z."/>
            <person name="Bennetzen J.L."/>
            <person name="Zhao S."/>
            <person name="Wan X."/>
        </authorList>
    </citation>
    <scope>NUCLEOTIDE SEQUENCE [LARGE SCALE GENOMIC DNA]</scope>
    <source>
        <strain evidence="22">cv. Shuchazao</strain>
        <tissue evidence="21">Leaf</tissue>
    </source>
</reference>
<dbReference type="PANTHER" id="PTHR47989:SF62">
    <property type="entry name" value="OS05G0423500 PROTEIN"/>
    <property type="match status" value="1"/>
</dbReference>
<keyword evidence="12" id="KW-0675">Receptor</keyword>
<dbReference type="GO" id="GO:0004674">
    <property type="term" value="F:protein serine/threonine kinase activity"/>
    <property type="evidence" value="ECO:0007669"/>
    <property type="project" value="UniProtKB-KW"/>
</dbReference>
<protein>
    <recommendedName>
        <fullName evidence="2">non-specific serine/threonine protein kinase</fullName>
        <ecNumber evidence="2">2.7.11.1</ecNumber>
    </recommendedName>
</protein>
<evidence type="ECO:0000256" key="12">
    <source>
        <dbReference type="ARBA" id="ARBA00023170"/>
    </source>
</evidence>
<dbReference type="InterPro" id="IPR043891">
    <property type="entry name" value="SPARK"/>
</dbReference>
<evidence type="ECO:0000256" key="1">
    <source>
        <dbReference type="ARBA" id="ARBA00004479"/>
    </source>
</evidence>
<keyword evidence="11 18" id="KW-0472">Membrane</keyword>
<dbReference type="CDD" id="cd14066">
    <property type="entry name" value="STKc_IRAK"/>
    <property type="match status" value="1"/>
</dbReference>
<dbReference type="InterPro" id="IPR008271">
    <property type="entry name" value="Ser/Thr_kinase_AS"/>
</dbReference>
<keyword evidence="6 19" id="KW-0732">Signal</keyword>
<feature type="binding site" evidence="16">
    <location>
        <position position="335"/>
    </location>
    <ligand>
        <name>ATP</name>
        <dbReference type="ChEBI" id="CHEBI:30616"/>
    </ligand>
</feature>
<dbReference type="AlphaFoldDB" id="A0A4S4CXW4"/>
<evidence type="ECO:0000256" key="10">
    <source>
        <dbReference type="ARBA" id="ARBA00022989"/>
    </source>
</evidence>
<feature type="domain" description="Protein kinase" evidence="20">
    <location>
        <begin position="307"/>
        <end position="568"/>
    </location>
</feature>
<sequence length="646" mass="71084">MSLFLSIFLGLLLGYSSITSSESIANEFEQKNLAPDPRCPMNFTVLQMTMKSPYTTQFSDVPTECFNIREGFRVVRSEYLRTTGSFSPPPNTSEACFKSIQLLVTEALGRFDLRSNCWPQISWITNICSNITTRSDFEALISQPELQKVNSSCNQPLGDSSSCDSCTASLSSIEDAYFFGSTNGNLSDCSGYPHMYAAAFANDFGPTDPATAKCLFKILLNPPTSPIPGNRKHKIMLLGVVFGCVAGFFGSVFSVWLLWRLLNRSRKKIQNFAEVARCSGLGFGLLDGSTTLVKFTIEDMKEATKNFDRRNLIGRGGYGNVYRGILANGSEVALKRFKNCSAFGDENFTHEVQVIASVKHVNLVALRGYCIATDPLGPHQKIIVCDLMHNGSVSDHLFGSGATKLSWPIRRKIALGIARGLAYLHNGAQPAIIHRDVKASNILLDEAFEPKLADFGLAKFTPDGFSHLSTRMVGTLGYVAPEYALYGQLTERSDVYSFGVVLLELLSGKQAVVSVENGQPLLLTDWAWSQVRKGNPLDVIEEGMLDMALPEVMEKYVLLAIVSAHPLLHARPNMEQIVMIMETRDLGVVPSIPDYPISILEGIDDIKESDTPNVSDFISTDQQSSESSHSKLDHKEEDDTSLEHAV</sequence>
<keyword evidence="5 18" id="KW-0812">Transmembrane</keyword>
<name>A0A4S4CXW4_CAMSN</name>
<evidence type="ECO:0000313" key="22">
    <source>
        <dbReference type="Proteomes" id="UP000306102"/>
    </source>
</evidence>
<evidence type="ECO:0000256" key="2">
    <source>
        <dbReference type="ARBA" id="ARBA00012513"/>
    </source>
</evidence>
<dbReference type="EC" id="2.7.11.1" evidence="2"/>
<feature type="chain" id="PRO_5020832177" description="non-specific serine/threonine protein kinase" evidence="19">
    <location>
        <begin position="22"/>
        <end position="646"/>
    </location>
</feature>
<feature type="compositionally biased region" description="Basic and acidic residues" evidence="17">
    <location>
        <begin position="628"/>
        <end position="646"/>
    </location>
</feature>
<accession>A0A4S4CXW4</accession>
<comment type="catalytic activity">
    <reaction evidence="15">
        <text>L-seryl-[protein] + ATP = O-phospho-L-seryl-[protein] + ADP + H(+)</text>
        <dbReference type="Rhea" id="RHEA:17989"/>
        <dbReference type="Rhea" id="RHEA-COMP:9863"/>
        <dbReference type="Rhea" id="RHEA-COMP:11604"/>
        <dbReference type="ChEBI" id="CHEBI:15378"/>
        <dbReference type="ChEBI" id="CHEBI:29999"/>
        <dbReference type="ChEBI" id="CHEBI:30616"/>
        <dbReference type="ChEBI" id="CHEBI:83421"/>
        <dbReference type="ChEBI" id="CHEBI:456216"/>
        <dbReference type="EC" id="2.7.11.1"/>
    </reaction>
</comment>
<dbReference type="SUPFAM" id="SSF56112">
    <property type="entry name" value="Protein kinase-like (PK-like)"/>
    <property type="match status" value="1"/>
</dbReference>
<dbReference type="STRING" id="542762.A0A4S4CXW4"/>
<dbReference type="PROSITE" id="PS50011">
    <property type="entry name" value="PROTEIN_KINASE_DOM"/>
    <property type="match status" value="1"/>
</dbReference>
<dbReference type="PANTHER" id="PTHR47989">
    <property type="entry name" value="OS01G0750732 PROTEIN"/>
    <property type="match status" value="1"/>
</dbReference>
<keyword evidence="22" id="KW-1185">Reference proteome</keyword>
<dbReference type="InterPro" id="IPR011009">
    <property type="entry name" value="Kinase-like_dom_sf"/>
</dbReference>
<keyword evidence="3" id="KW-0723">Serine/threonine-protein kinase</keyword>
<proteinExistence type="predicted"/>
<feature type="signal peptide" evidence="19">
    <location>
        <begin position="1"/>
        <end position="21"/>
    </location>
</feature>
<dbReference type="PROSITE" id="PS00108">
    <property type="entry name" value="PROTEIN_KINASE_ST"/>
    <property type="match status" value="1"/>
</dbReference>
<keyword evidence="4" id="KW-0808">Transferase</keyword>
<evidence type="ECO:0000313" key="21">
    <source>
        <dbReference type="EMBL" id="THF94711.1"/>
    </source>
</evidence>
<evidence type="ECO:0000256" key="16">
    <source>
        <dbReference type="PROSITE-ProRule" id="PRU10141"/>
    </source>
</evidence>
<evidence type="ECO:0000256" key="19">
    <source>
        <dbReference type="SAM" id="SignalP"/>
    </source>
</evidence>
<evidence type="ECO:0000256" key="8">
    <source>
        <dbReference type="ARBA" id="ARBA00022777"/>
    </source>
</evidence>
<organism evidence="21 22">
    <name type="scientific">Camellia sinensis var. sinensis</name>
    <name type="common">China tea</name>
    <dbReference type="NCBI Taxonomy" id="542762"/>
    <lineage>
        <taxon>Eukaryota</taxon>
        <taxon>Viridiplantae</taxon>
        <taxon>Streptophyta</taxon>
        <taxon>Embryophyta</taxon>
        <taxon>Tracheophyta</taxon>
        <taxon>Spermatophyta</taxon>
        <taxon>Magnoliopsida</taxon>
        <taxon>eudicotyledons</taxon>
        <taxon>Gunneridae</taxon>
        <taxon>Pentapetalae</taxon>
        <taxon>asterids</taxon>
        <taxon>Ericales</taxon>
        <taxon>Theaceae</taxon>
        <taxon>Camellia</taxon>
    </lineage>
</organism>
<dbReference type="Pfam" id="PF00069">
    <property type="entry name" value="Pkinase"/>
    <property type="match status" value="1"/>
</dbReference>
<dbReference type="PROSITE" id="PS00107">
    <property type="entry name" value="PROTEIN_KINASE_ATP"/>
    <property type="match status" value="1"/>
</dbReference>
<evidence type="ECO:0000256" key="5">
    <source>
        <dbReference type="ARBA" id="ARBA00022692"/>
    </source>
</evidence>
<evidence type="ECO:0000256" key="11">
    <source>
        <dbReference type="ARBA" id="ARBA00023136"/>
    </source>
</evidence>
<dbReference type="GO" id="GO:0016020">
    <property type="term" value="C:membrane"/>
    <property type="evidence" value="ECO:0007669"/>
    <property type="project" value="UniProtKB-SubCell"/>
</dbReference>
<evidence type="ECO:0000259" key="20">
    <source>
        <dbReference type="PROSITE" id="PS50011"/>
    </source>
</evidence>
<dbReference type="InterPro" id="IPR017441">
    <property type="entry name" value="Protein_kinase_ATP_BS"/>
</dbReference>
<keyword evidence="8" id="KW-0418">Kinase</keyword>
<dbReference type="GO" id="GO:0005524">
    <property type="term" value="F:ATP binding"/>
    <property type="evidence" value="ECO:0007669"/>
    <property type="project" value="UniProtKB-UniRule"/>
</dbReference>
<evidence type="ECO:0000256" key="18">
    <source>
        <dbReference type="SAM" id="Phobius"/>
    </source>
</evidence>
<dbReference type="Gene3D" id="1.10.510.10">
    <property type="entry name" value="Transferase(Phosphotransferase) domain 1"/>
    <property type="match status" value="1"/>
</dbReference>
<evidence type="ECO:0000256" key="4">
    <source>
        <dbReference type="ARBA" id="ARBA00022679"/>
    </source>
</evidence>
<evidence type="ECO:0000256" key="6">
    <source>
        <dbReference type="ARBA" id="ARBA00022729"/>
    </source>
</evidence>
<dbReference type="EMBL" id="SDRB02013537">
    <property type="protein sequence ID" value="THF94711.1"/>
    <property type="molecule type" value="Genomic_DNA"/>
</dbReference>
<evidence type="ECO:0000256" key="15">
    <source>
        <dbReference type="ARBA" id="ARBA00048679"/>
    </source>
</evidence>
<dbReference type="Pfam" id="PF19160">
    <property type="entry name" value="SPARK"/>
    <property type="match status" value="1"/>
</dbReference>
<dbReference type="Gene3D" id="3.30.200.20">
    <property type="entry name" value="Phosphorylase Kinase, domain 1"/>
    <property type="match status" value="1"/>
</dbReference>
<evidence type="ECO:0000256" key="17">
    <source>
        <dbReference type="SAM" id="MobiDB-lite"/>
    </source>
</evidence>
<keyword evidence="10 18" id="KW-1133">Transmembrane helix</keyword>
<dbReference type="Proteomes" id="UP000306102">
    <property type="component" value="Unassembled WGS sequence"/>
</dbReference>
<feature type="region of interest" description="Disordered" evidence="17">
    <location>
        <begin position="610"/>
        <end position="646"/>
    </location>
</feature>
<dbReference type="FunFam" id="1.10.510.10:FF:000287">
    <property type="entry name" value="probable LRR receptor-like serine/threonine-protein kinase RKF3"/>
    <property type="match status" value="1"/>
</dbReference>
<keyword evidence="9 16" id="KW-0067">ATP-binding</keyword>